<organism evidence="1 2">
    <name type="scientific">Hyalangium minutum</name>
    <dbReference type="NCBI Taxonomy" id="394096"/>
    <lineage>
        <taxon>Bacteria</taxon>
        <taxon>Pseudomonadati</taxon>
        <taxon>Myxococcota</taxon>
        <taxon>Myxococcia</taxon>
        <taxon>Myxococcales</taxon>
        <taxon>Cystobacterineae</taxon>
        <taxon>Archangiaceae</taxon>
        <taxon>Hyalangium</taxon>
    </lineage>
</organism>
<keyword evidence="2" id="KW-1185">Reference proteome</keyword>
<comment type="caution">
    <text evidence="1">The sequence shown here is derived from an EMBL/GenBank/DDBJ whole genome shotgun (WGS) entry which is preliminary data.</text>
</comment>
<proteinExistence type="predicted"/>
<protein>
    <submittedName>
        <fullName evidence="1">Uncharacterized protein</fullName>
    </submittedName>
</protein>
<evidence type="ECO:0000313" key="1">
    <source>
        <dbReference type="EMBL" id="KFE62184.1"/>
    </source>
</evidence>
<dbReference type="Proteomes" id="UP000028725">
    <property type="component" value="Unassembled WGS sequence"/>
</dbReference>
<dbReference type="EMBL" id="JMCB01000023">
    <property type="protein sequence ID" value="KFE62184.1"/>
    <property type="molecule type" value="Genomic_DNA"/>
</dbReference>
<reference evidence="1 2" key="1">
    <citation type="submission" date="2014-04" db="EMBL/GenBank/DDBJ databases">
        <title>Genome assembly of Hyalangium minutum DSM 14724.</title>
        <authorList>
            <person name="Sharma G."/>
            <person name="Subramanian S."/>
        </authorList>
    </citation>
    <scope>NUCLEOTIDE SEQUENCE [LARGE SCALE GENOMIC DNA]</scope>
    <source>
        <strain evidence="1 2">DSM 14724</strain>
    </source>
</reference>
<sequence>MDVSRSSYRSQRSAPRPRLLALPLVALCAVVYLGSAAHFALVQHSTCLEHGEILHLEEDGGSEPSQRSEASFTDERITSARLRARIGHGAEAHCSHASLRRESLLPAAWWLAALALQAESGRGPAQDLLLPEPVARLRLAPKSSPPLS</sequence>
<dbReference type="STRING" id="394096.DB31_4290"/>
<name>A0A085W3C1_9BACT</name>
<dbReference type="AlphaFoldDB" id="A0A085W3C1"/>
<gene>
    <name evidence="1" type="ORF">DB31_4290</name>
</gene>
<evidence type="ECO:0000313" key="2">
    <source>
        <dbReference type="Proteomes" id="UP000028725"/>
    </source>
</evidence>
<accession>A0A085W3C1</accession>